<dbReference type="InterPro" id="IPR006486">
    <property type="entry name" value="PYST_A"/>
</dbReference>
<feature type="compositionally biased region" description="Basic and acidic residues" evidence="1">
    <location>
        <begin position="100"/>
        <end position="117"/>
    </location>
</feature>
<dbReference type="GeneID" id="19960915"/>
<feature type="chain" id="PRO_5019556918" evidence="2">
    <location>
        <begin position="26"/>
        <end position="355"/>
    </location>
</feature>
<feature type="signal peptide" evidence="2">
    <location>
        <begin position="1"/>
        <end position="25"/>
    </location>
</feature>
<evidence type="ECO:0000313" key="4">
    <source>
        <dbReference type="Proteomes" id="UP000290582"/>
    </source>
</evidence>
<evidence type="ECO:0000313" key="3">
    <source>
        <dbReference type="EMBL" id="VEV58755.1"/>
    </source>
</evidence>
<proteinExistence type="predicted"/>
<feature type="region of interest" description="Disordered" evidence="1">
    <location>
        <begin position="57"/>
        <end position="130"/>
    </location>
</feature>
<dbReference type="AlphaFoldDB" id="A0A449BZ64"/>
<dbReference type="OrthoDB" id="373269at2759"/>
<dbReference type="Proteomes" id="UP000290582">
    <property type="component" value="Chromosome PVVCY_13"/>
</dbReference>
<accession>A0A449BZ64</accession>
<gene>
    <name evidence="3" type="ORF">PVVCY_1306960</name>
</gene>
<keyword evidence="2" id="KW-0732">Signal</keyword>
<dbReference type="SUPFAM" id="SSF55961">
    <property type="entry name" value="Bet v1-like"/>
    <property type="match status" value="1"/>
</dbReference>
<organism evidence="3 4">
    <name type="scientific">Plasmodium vinckei vinckei</name>
    <dbReference type="NCBI Taxonomy" id="54757"/>
    <lineage>
        <taxon>Eukaryota</taxon>
        <taxon>Sar</taxon>
        <taxon>Alveolata</taxon>
        <taxon>Apicomplexa</taxon>
        <taxon>Aconoidasida</taxon>
        <taxon>Haemosporida</taxon>
        <taxon>Plasmodiidae</taxon>
        <taxon>Plasmodium</taxon>
        <taxon>Plasmodium (Vinckeia)</taxon>
    </lineage>
</organism>
<feature type="compositionally biased region" description="Basic and acidic residues" evidence="1">
    <location>
        <begin position="66"/>
        <end position="80"/>
    </location>
</feature>
<protein>
    <submittedName>
        <fullName evidence="3">Fam-a protein</fullName>
    </submittedName>
</protein>
<evidence type="ECO:0000256" key="1">
    <source>
        <dbReference type="SAM" id="MobiDB-lite"/>
    </source>
</evidence>
<dbReference type="EMBL" id="LR215069">
    <property type="protein sequence ID" value="VEV58755.1"/>
    <property type="molecule type" value="Genomic_DNA"/>
</dbReference>
<feature type="compositionally biased region" description="Polar residues" evidence="1">
    <location>
        <begin position="86"/>
        <end position="99"/>
    </location>
</feature>
<dbReference type="VEuPathDB" id="PlasmoDB:PVVCY_1306960"/>
<name>A0A449BZ64_PLAVN</name>
<reference evidence="3 4" key="1">
    <citation type="submission" date="2019-01" db="EMBL/GenBank/DDBJ databases">
        <authorList>
            <person name="Ramaprasad A."/>
        </authorList>
    </citation>
    <scope>NUCLEOTIDE SEQUENCE [LARGE SCALE GENOMIC DNA]</scope>
</reference>
<dbReference type="KEGG" id="pvv:PVVCY_1306960"/>
<sequence length="355" mass="40896">MNKFYIQISFFLLTIFVYVNNKTLATEIAPKTKIEQKTKIPSIPKIVSIIVSITLSKTESNTESNTESKIESNTESKTESKAVPQTVPNTESKTVSKTVSKTESKTAPKTESNTESKKKTKPSKHYPTAEEIYENNKHLLCTDPEETKNAVEYMKEAVRDFKYHALDFEHFKYRPVKDDAHVILYEKRHEDHTDFQKIQSIYDNPNEFNKVINKLWDPDRAKYPNTNSVKRKIVRVYNPNLVLIQQRYKNSTFGHWKYFYALAAKVEISEDITIIVMSSPNINDHHPSKNEFKNTVIESANSFKIEVDSEEDIRQGKIKKTFVNIAGYYLHTYNSIIDCIFVSSVDGHSAISKSA</sequence>
<evidence type="ECO:0000256" key="2">
    <source>
        <dbReference type="SAM" id="SignalP"/>
    </source>
</evidence>
<dbReference type="NCBIfam" id="TIGR01599">
    <property type="entry name" value="PYST-A"/>
    <property type="match status" value="1"/>
</dbReference>
<dbReference type="RefSeq" id="XP_008624585.2">
    <property type="nucleotide sequence ID" value="XM_008626363.2"/>
</dbReference>